<gene>
    <name evidence="2" type="ORF">GWK47_015537</name>
</gene>
<proteinExistence type="predicted"/>
<evidence type="ECO:0000313" key="3">
    <source>
        <dbReference type="Proteomes" id="UP000770661"/>
    </source>
</evidence>
<keyword evidence="3" id="KW-1185">Reference proteome</keyword>
<organism evidence="2 3">
    <name type="scientific">Chionoecetes opilio</name>
    <name type="common">Atlantic snow crab</name>
    <name type="synonym">Cancer opilio</name>
    <dbReference type="NCBI Taxonomy" id="41210"/>
    <lineage>
        <taxon>Eukaryota</taxon>
        <taxon>Metazoa</taxon>
        <taxon>Ecdysozoa</taxon>
        <taxon>Arthropoda</taxon>
        <taxon>Crustacea</taxon>
        <taxon>Multicrustacea</taxon>
        <taxon>Malacostraca</taxon>
        <taxon>Eumalacostraca</taxon>
        <taxon>Eucarida</taxon>
        <taxon>Decapoda</taxon>
        <taxon>Pleocyemata</taxon>
        <taxon>Brachyura</taxon>
        <taxon>Eubrachyura</taxon>
        <taxon>Majoidea</taxon>
        <taxon>Majidae</taxon>
        <taxon>Chionoecetes</taxon>
    </lineage>
</organism>
<accession>A0A8J5BZR5</accession>
<dbReference type="EMBL" id="JACEEZ010021134">
    <property type="protein sequence ID" value="KAG0713748.1"/>
    <property type="molecule type" value="Genomic_DNA"/>
</dbReference>
<dbReference type="AlphaFoldDB" id="A0A8J5BZR5"/>
<sequence length="305" mass="33924">MVLVMGPFVTELDVRDVLGRGHEKAYDKQRQCHAVHERVTIAQELETWPTRETSGDLIDRTTTRDHADEHSRRPSGDSRDKPHRGGLKLNCRSFQPRDDYRELWKLSVIVLGGIAGPSIRFRLKGNHRSRAWNGQADIPVKIYVFRGQANLGLPGEKRAPSVCQVHRLGLRPRRGTPRRAQGAPPANDLALLKDLVGYEDRPSPKASPTASRDATCGYLNLFAGKKAGHDRGLSFNRARKTSPSGPVVDLKADLSQKTLADSDPVVANVLSTLGIDDGFLETDPAEWHDDPVRRRRPTSQRPSGY</sequence>
<feature type="compositionally biased region" description="Basic and acidic residues" evidence="1">
    <location>
        <begin position="53"/>
        <end position="80"/>
    </location>
</feature>
<evidence type="ECO:0000256" key="1">
    <source>
        <dbReference type="SAM" id="MobiDB-lite"/>
    </source>
</evidence>
<evidence type="ECO:0000313" key="2">
    <source>
        <dbReference type="EMBL" id="KAG0713748.1"/>
    </source>
</evidence>
<protein>
    <submittedName>
        <fullName evidence="2">Uncharacterized protein</fullName>
    </submittedName>
</protein>
<name>A0A8J5BZR5_CHIOP</name>
<comment type="caution">
    <text evidence="2">The sequence shown here is derived from an EMBL/GenBank/DDBJ whole genome shotgun (WGS) entry which is preliminary data.</text>
</comment>
<dbReference type="Proteomes" id="UP000770661">
    <property type="component" value="Unassembled WGS sequence"/>
</dbReference>
<reference evidence="2" key="1">
    <citation type="submission" date="2020-07" db="EMBL/GenBank/DDBJ databases">
        <title>The High-quality genome of the commercially important snow crab, Chionoecetes opilio.</title>
        <authorList>
            <person name="Jeong J.-H."/>
            <person name="Ryu S."/>
        </authorList>
    </citation>
    <scope>NUCLEOTIDE SEQUENCE</scope>
    <source>
        <strain evidence="2">MADBK_172401_WGS</strain>
        <tissue evidence="2">Digestive gland</tissue>
    </source>
</reference>
<feature type="region of interest" description="Disordered" evidence="1">
    <location>
        <begin position="52"/>
        <end position="89"/>
    </location>
</feature>
<feature type="region of interest" description="Disordered" evidence="1">
    <location>
        <begin position="281"/>
        <end position="305"/>
    </location>
</feature>